<dbReference type="RefSeq" id="WP_048341438.1">
    <property type="nucleotide sequence ID" value="NZ_BJLQ01000002.1"/>
</dbReference>
<name>A0A4Y3KEU7_9CELL</name>
<keyword evidence="2 7" id="KW-1003">Cell membrane</keyword>
<accession>A0A4Y3KEU7</accession>
<dbReference type="GO" id="GO:0042158">
    <property type="term" value="P:lipoprotein biosynthetic process"/>
    <property type="evidence" value="ECO:0007669"/>
    <property type="project" value="UniProtKB-UniRule"/>
</dbReference>
<keyword evidence="4 7" id="KW-0812">Transmembrane</keyword>
<feature type="region of interest" description="Disordered" evidence="8">
    <location>
        <begin position="279"/>
        <end position="321"/>
    </location>
</feature>
<feature type="transmembrane region" description="Helical" evidence="7">
    <location>
        <begin position="191"/>
        <end position="208"/>
    </location>
</feature>
<sequence>MTASALLASVPAAIPSPSQGVWHLGPFPVRAYAIAILIGIVAAVLITQRRWKERGGDPDQVVEIAFWAVPFGILGGRIYHLITSPDAYFGKGGDPWKAFAIWEGGLGIWGAVALGAVGAWIGCRRLGVRLTVFADALAPGLLVAQAVGRLGNWFNQELFGGPTTLPWGLRVDDAVAVAAGHPAGTLFHPTFLYEMVWNLLGAALLVWADRRFRLGHGRVFWLYVVVYTSGRLWIEALRIDPAHGFLGLRLNVWTSILVGLGALVAFILVGRRHPGRESTVTLDGLEVPPSQQEDQREDVPQGAEADEAPVPADDEDGRLAT</sequence>
<dbReference type="NCBIfam" id="TIGR00544">
    <property type="entry name" value="lgt"/>
    <property type="match status" value="1"/>
</dbReference>
<feature type="binding site" evidence="7">
    <location>
        <position position="149"/>
    </location>
    <ligand>
        <name>a 1,2-diacyl-sn-glycero-3-phospho-(1'-sn-glycerol)</name>
        <dbReference type="ChEBI" id="CHEBI:64716"/>
    </ligand>
</feature>
<dbReference type="PANTHER" id="PTHR30589">
    <property type="entry name" value="PROLIPOPROTEIN DIACYLGLYCERYL TRANSFERASE"/>
    <property type="match status" value="1"/>
</dbReference>
<comment type="pathway">
    <text evidence="7">Protein modification; lipoprotein biosynthesis (diacylglyceryl transfer).</text>
</comment>
<reference evidence="9 10" key="1">
    <citation type="submission" date="2019-06" db="EMBL/GenBank/DDBJ databases">
        <title>Whole genome shotgun sequence of Cellulomonas gelida NBRC 3748.</title>
        <authorList>
            <person name="Hosoyama A."/>
            <person name="Uohara A."/>
            <person name="Ohji S."/>
            <person name="Ichikawa N."/>
        </authorList>
    </citation>
    <scope>NUCLEOTIDE SEQUENCE [LARGE SCALE GENOMIC DNA]</scope>
    <source>
        <strain evidence="9 10">NBRC 3748</strain>
    </source>
</reference>
<comment type="subcellular location">
    <subcellularLocation>
        <location evidence="7">Cell membrane</location>
        <topology evidence="7">Multi-pass membrane protein</topology>
    </subcellularLocation>
</comment>
<dbReference type="Proteomes" id="UP000320461">
    <property type="component" value="Unassembled WGS sequence"/>
</dbReference>
<comment type="caution">
    <text evidence="9">The sequence shown here is derived from an EMBL/GenBank/DDBJ whole genome shotgun (WGS) entry which is preliminary data.</text>
</comment>
<dbReference type="HAMAP" id="MF_01147">
    <property type="entry name" value="Lgt"/>
    <property type="match status" value="1"/>
</dbReference>
<keyword evidence="6 7" id="KW-0472">Membrane</keyword>
<dbReference type="PROSITE" id="PS01311">
    <property type="entry name" value="LGT"/>
    <property type="match status" value="1"/>
</dbReference>
<keyword evidence="10" id="KW-1185">Reference proteome</keyword>
<feature type="transmembrane region" description="Helical" evidence="7">
    <location>
        <begin position="251"/>
        <end position="269"/>
    </location>
</feature>
<dbReference type="UniPathway" id="UPA00664"/>
<proteinExistence type="inferred from homology"/>
<evidence type="ECO:0000256" key="7">
    <source>
        <dbReference type="HAMAP-Rule" id="MF_01147"/>
    </source>
</evidence>
<feature type="transmembrane region" description="Helical" evidence="7">
    <location>
        <begin position="30"/>
        <end position="48"/>
    </location>
</feature>
<evidence type="ECO:0000313" key="9">
    <source>
        <dbReference type="EMBL" id="GEA82909.1"/>
    </source>
</evidence>
<comment type="catalytic activity">
    <reaction evidence="7">
        <text>L-cysteinyl-[prolipoprotein] + a 1,2-diacyl-sn-glycero-3-phospho-(1'-sn-glycerol) = an S-1,2-diacyl-sn-glyceryl-L-cysteinyl-[prolipoprotein] + sn-glycerol 1-phosphate + H(+)</text>
        <dbReference type="Rhea" id="RHEA:56712"/>
        <dbReference type="Rhea" id="RHEA-COMP:14679"/>
        <dbReference type="Rhea" id="RHEA-COMP:14680"/>
        <dbReference type="ChEBI" id="CHEBI:15378"/>
        <dbReference type="ChEBI" id="CHEBI:29950"/>
        <dbReference type="ChEBI" id="CHEBI:57685"/>
        <dbReference type="ChEBI" id="CHEBI:64716"/>
        <dbReference type="ChEBI" id="CHEBI:140658"/>
        <dbReference type="EC" id="2.5.1.145"/>
    </reaction>
</comment>
<keyword evidence="5 7" id="KW-1133">Transmembrane helix</keyword>
<evidence type="ECO:0000256" key="1">
    <source>
        <dbReference type="ARBA" id="ARBA00007150"/>
    </source>
</evidence>
<dbReference type="InterPro" id="IPR001640">
    <property type="entry name" value="Lgt"/>
</dbReference>
<comment type="similarity">
    <text evidence="1 7">Belongs to the Lgt family.</text>
</comment>
<dbReference type="GO" id="GO:0008961">
    <property type="term" value="F:phosphatidylglycerol-prolipoprotein diacylglyceryl transferase activity"/>
    <property type="evidence" value="ECO:0007669"/>
    <property type="project" value="UniProtKB-UniRule"/>
</dbReference>
<feature type="transmembrane region" description="Helical" evidence="7">
    <location>
        <begin position="220"/>
        <end position="239"/>
    </location>
</feature>
<dbReference type="EC" id="2.5.1.145" evidence="7"/>
<feature type="transmembrane region" description="Helical" evidence="7">
    <location>
        <begin position="130"/>
        <end position="148"/>
    </location>
</feature>
<keyword evidence="9" id="KW-0449">Lipoprotein</keyword>
<dbReference type="Pfam" id="PF01790">
    <property type="entry name" value="LGT"/>
    <property type="match status" value="1"/>
</dbReference>
<dbReference type="GO" id="GO:0005886">
    <property type="term" value="C:plasma membrane"/>
    <property type="evidence" value="ECO:0007669"/>
    <property type="project" value="UniProtKB-SubCell"/>
</dbReference>
<evidence type="ECO:0000313" key="10">
    <source>
        <dbReference type="Proteomes" id="UP000320461"/>
    </source>
</evidence>
<organism evidence="9 10">
    <name type="scientific">Cellulomonas gelida</name>
    <dbReference type="NCBI Taxonomy" id="1712"/>
    <lineage>
        <taxon>Bacteria</taxon>
        <taxon>Bacillati</taxon>
        <taxon>Actinomycetota</taxon>
        <taxon>Actinomycetes</taxon>
        <taxon>Micrococcales</taxon>
        <taxon>Cellulomonadaceae</taxon>
        <taxon>Cellulomonas</taxon>
    </lineage>
</organism>
<feature type="transmembrane region" description="Helical" evidence="7">
    <location>
        <begin position="99"/>
        <end position="123"/>
    </location>
</feature>
<dbReference type="EMBL" id="BJLQ01000002">
    <property type="protein sequence ID" value="GEA82909.1"/>
    <property type="molecule type" value="Genomic_DNA"/>
</dbReference>
<dbReference type="AlphaFoldDB" id="A0A4Y3KEU7"/>
<keyword evidence="3 7" id="KW-0808">Transferase</keyword>
<dbReference type="PANTHER" id="PTHR30589:SF0">
    <property type="entry name" value="PHOSPHATIDYLGLYCEROL--PROLIPOPROTEIN DIACYLGLYCERYL TRANSFERASE"/>
    <property type="match status" value="1"/>
</dbReference>
<feature type="compositionally biased region" description="Acidic residues" evidence="8">
    <location>
        <begin position="304"/>
        <end position="321"/>
    </location>
</feature>
<evidence type="ECO:0000256" key="5">
    <source>
        <dbReference type="ARBA" id="ARBA00022989"/>
    </source>
</evidence>
<evidence type="ECO:0000256" key="6">
    <source>
        <dbReference type="ARBA" id="ARBA00023136"/>
    </source>
</evidence>
<evidence type="ECO:0000256" key="3">
    <source>
        <dbReference type="ARBA" id="ARBA00022679"/>
    </source>
</evidence>
<protein>
    <recommendedName>
        <fullName evidence="7">Phosphatidylglycerol--prolipoprotein diacylglyceryl transferase</fullName>
        <ecNumber evidence="7">2.5.1.145</ecNumber>
    </recommendedName>
</protein>
<dbReference type="OrthoDB" id="871140at2"/>
<gene>
    <name evidence="9" type="primary">lgt2</name>
    <name evidence="7" type="synonym">lgt</name>
    <name evidence="9" type="ORF">CGE01nite_01600</name>
</gene>
<evidence type="ECO:0000256" key="4">
    <source>
        <dbReference type="ARBA" id="ARBA00022692"/>
    </source>
</evidence>
<feature type="transmembrane region" description="Helical" evidence="7">
    <location>
        <begin position="60"/>
        <end position="79"/>
    </location>
</feature>
<evidence type="ECO:0000256" key="2">
    <source>
        <dbReference type="ARBA" id="ARBA00022475"/>
    </source>
</evidence>
<evidence type="ECO:0000256" key="8">
    <source>
        <dbReference type="SAM" id="MobiDB-lite"/>
    </source>
</evidence>
<comment type="function">
    <text evidence="7">Catalyzes the transfer of the diacylglyceryl group from phosphatidylglycerol to the sulfhydryl group of the N-terminal cysteine of a prolipoprotein, the first step in the formation of mature lipoproteins.</text>
</comment>